<dbReference type="InterPro" id="IPR036737">
    <property type="entry name" value="OmpA-like_sf"/>
</dbReference>
<evidence type="ECO:0000256" key="1">
    <source>
        <dbReference type="SAM" id="MobiDB-lite"/>
    </source>
</evidence>
<proteinExistence type="predicted"/>
<dbReference type="InterPro" id="IPR008023">
    <property type="entry name" value="DUF748"/>
</dbReference>
<keyword evidence="2" id="KW-0812">Transmembrane</keyword>
<organism evidence="3 4">
    <name type="scientific">Vibrio mangrovi</name>
    <dbReference type="NCBI Taxonomy" id="474394"/>
    <lineage>
        <taxon>Bacteria</taxon>
        <taxon>Pseudomonadati</taxon>
        <taxon>Pseudomonadota</taxon>
        <taxon>Gammaproteobacteria</taxon>
        <taxon>Vibrionales</taxon>
        <taxon>Vibrionaceae</taxon>
        <taxon>Vibrio</taxon>
    </lineage>
</organism>
<name>A0A1Y6ISR8_9VIBR</name>
<reference evidence="3 4" key="1">
    <citation type="submission" date="2017-05" db="EMBL/GenBank/DDBJ databases">
        <authorList>
            <person name="Song R."/>
            <person name="Chenine A.L."/>
            <person name="Ruprecht R.M."/>
        </authorList>
    </citation>
    <scope>NUCLEOTIDE SEQUENCE [LARGE SCALE GENOMIC DNA]</scope>
    <source>
        <strain evidence="3 4">CECT 7927</strain>
    </source>
</reference>
<dbReference type="InterPro" id="IPR052894">
    <property type="entry name" value="AsmA-related"/>
</dbReference>
<feature type="compositionally biased region" description="Polar residues" evidence="1">
    <location>
        <begin position="622"/>
        <end position="631"/>
    </location>
</feature>
<sequence length="1040" mass="115782">MTHFPAKLWNRFRRLPRYFRIFTYLLLSYACYALILGVITPLVLQSQAPKKLSELLGREVQIAHISINPFLLRTRIEDFRILTQDRQENFAGIGHLELELSFWRSVFHLTPTIDHLYIEQPQLTLERLVSSSDQSRFSFSDIVDRLASRQTETNPEQKTETATTIPGFRSRDIHLSQGSFQFHDQITGARLAYHGLDFSLQQLDTQALTLSLPQPAPGKSSESELKPQHNKYTVQITGADQGQLQLSGQFQLQPLEVSGNLSLQSMTLAPFWPFAAKMIPARLTGGVIDFHSDYHLSKEQNRFVYSTQQGQFTLQQLVFQDAQSPKVKLSRLALDNIGLNSSKQQIDIAQLQLSGLWTDALLNRQGLDLQRLFTPVPDKPESASPEPASDTPEQQQVSEPWLVRLHQLQMTGTDLNLTEQQQTDGVHWRLHHMSLSTGEILSDLSQPIDYQLALDITSDSHQHPEKPRGHFTTQGTIDAKALQASGDIHLQQLDISQFQPYLQPYLNLQLSHGLLSTQGHFSVEPSNHTALYQGKAALNQLMIKDTRNRQPLLKWESMAIDAIKFDQAAQQLTIHEMVLDKPYAKILIAKDRKTNIDDIVVSTKAAEKSEKAASPVKPKVTEPSQTTEQQPSFQLEIGAIRVRHGSAFFADQSLTPNFASGIESLEGEISHLSSTPGTKALVNLTGKIDQYAPVTVKGEVNPLSSPPYLDLDVGFHSVELTSVNPYSGTYAGYYIDKGQLSLGLQYQLENNQLIGKNHIVIDQLQLGKASHSDQALNLPLKLAIALLQDRNGVIDLGLDISGDLDNPSFSFGSIIMTALTNMIAKAVTAPFALLAGLVGSDDELNIVRFDAGSAVLSDTEKDRLKKLSSALTDRPKLRVSAEGLVSFAQDSQVLKEMKLKQELQRLSGLETLPADLSASRFPASGPLADTLNKLFQDQLQIRPAEERLKVEQRLQDENPEGTPDPKVVTTRLHIGMYNQLLNAQTVSHDELGYLAQRRAQAVKAFLVNETGLAPERIFLLDSKTELSDNNSQVTLTLSTD</sequence>
<keyword evidence="2" id="KW-1133">Transmembrane helix</keyword>
<evidence type="ECO:0000313" key="4">
    <source>
        <dbReference type="Proteomes" id="UP000196125"/>
    </source>
</evidence>
<feature type="region of interest" description="Disordered" evidence="1">
    <location>
        <begin position="608"/>
        <end position="631"/>
    </location>
</feature>
<feature type="transmembrane region" description="Helical" evidence="2">
    <location>
        <begin position="21"/>
        <end position="44"/>
    </location>
</feature>
<protein>
    <submittedName>
        <fullName evidence="3">OmpA family protein</fullName>
    </submittedName>
</protein>
<evidence type="ECO:0000256" key="2">
    <source>
        <dbReference type="SAM" id="Phobius"/>
    </source>
</evidence>
<dbReference type="AlphaFoldDB" id="A0A1Y6ISR8"/>
<dbReference type="OrthoDB" id="9757969at2"/>
<dbReference type="RefSeq" id="WP_087480705.1">
    <property type="nucleotide sequence ID" value="NZ_AP024883.1"/>
</dbReference>
<dbReference type="PANTHER" id="PTHR30441:SF8">
    <property type="entry name" value="DUF748 DOMAIN-CONTAINING PROTEIN"/>
    <property type="match status" value="1"/>
</dbReference>
<dbReference type="Pfam" id="PF05359">
    <property type="entry name" value="DUF748"/>
    <property type="match status" value="2"/>
</dbReference>
<dbReference type="GO" id="GO:0090313">
    <property type="term" value="P:regulation of protein targeting to membrane"/>
    <property type="evidence" value="ECO:0007669"/>
    <property type="project" value="TreeGrafter"/>
</dbReference>
<evidence type="ECO:0000313" key="3">
    <source>
        <dbReference type="EMBL" id="SMS00684.1"/>
    </source>
</evidence>
<dbReference type="Gene3D" id="3.30.1330.60">
    <property type="entry name" value="OmpA-like domain"/>
    <property type="match status" value="1"/>
</dbReference>
<dbReference type="Proteomes" id="UP000196125">
    <property type="component" value="Unassembled WGS sequence"/>
</dbReference>
<gene>
    <name evidence="3" type="ORF">VIM7927_01953</name>
</gene>
<dbReference type="EMBL" id="FXXI01000002">
    <property type="protein sequence ID" value="SMS00684.1"/>
    <property type="molecule type" value="Genomic_DNA"/>
</dbReference>
<dbReference type="GO" id="GO:0005886">
    <property type="term" value="C:plasma membrane"/>
    <property type="evidence" value="ECO:0007669"/>
    <property type="project" value="TreeGrafter"/>
</dbReference>
<accession>A0A1Y6ISR8</accession>
<dbReference type="PROSITE" id="PS51257">
    <property type="entry name" value="PROKAR_LIPOPROTEIN"/>
    <property type="match status" value="1"/>
</dbReference>
<keyword evidence="2" id="KW-0472">Membrane</keyword>
<feature type="region of interest" description="Disordered" evidence="1">
    <location>
        <begin position="374"/>
        <end position="396"/>
    </location>
</feature>
<dbReference type="PANTHER" id="PTHR30441">
    <property type="entry name" value="DUF748 DOMAIN-CONTAINING PROTEIN"/>
    <property type="match status" value="1"/>
</dbReference>